<evidence type="ECO:0000313" key="3">
    <source>
        <dbReference type="Proteomes" id="UP000011991"/>
    </source>
</evidence>
<proteinExistence type="predicted"/>
<keyword evidence="1" id="KW-0812">Transmembrane</keyword>
<evidence type="ECO:0000256" key="1">
    <source>
        <dbReference type="SAM" id="Phobius"/>
    </source>
</evidence>
<protein>
    <submittedName>
        <fullName evidence="2">Uncharacterized protein</fullName>
    </submittedName>
</protein>
<keyword evidence="1" id="KW-0472">Membrane</keyword>
<dbReference type="AlphaFoldDB" id="M5RCS8"/>
<dbReference type="EMBL" id="ANOG01000826">
    <property type="protein sequence ID" value="EMI17278.1"/>
    <property type="molecule type" value="Genomic_DNA"/>
</dbReference>
<dbReference type="RefSeq" id="WP_008704216.1">
    <property type="nucleotide sequence ID" value="NZ_ANOG01000826.1"/>
</dbReference>
<gene>
    <name evidence="2" type="ORF">RMSM_05797</name>
</gene>
<comment type="caution">
    <text evidence="2">The sequence shown here is derived from an EMBL/GenBank/DDBJ whole genome shotgun (WGS) entry which is preliminary data.</text>
</comment>
<keyword evidence="1" id="KW-1133">Transmembrane helix</keyword>
<organism evidence="2 3">
    <name type="scientific">Rhodopirellula maiorica SM1</name>
    <dbReference type="NCBI Taxonomy" id="1265738"/>
    <lineage>
        <taxon>Bacteria</taxon>
        <taxon>Pseudomonadati</taxon>
        <taxon>Planctomycetota</taxon>
        <taxon>Planctomycetia</taxon>
        <taxon>Pirellulales</taxon>
        <taxon>Pirellulaceae</taxon>
        <taxon>Novipirellula</taxon>
    </lineage>
</organism>
<reference evidence="2 3" key="1">
    <citation type="journal article" date="2013" name="Mar. Genomics">
        <title>Expression of sulfatases in Rhodopirellula baltica and the diversity of sulfatases in the genus Rhodopirellula.</title>
        <authorList>
            <person name="Wegner C.E."/>
            <person name="Richter-Heitmann T."/>
            <person name="Klindworth A."/>
            <person name="Klockow C."/>
            <person name="Richter M."/>
            <person name="Achstetter T."/>
            <person name="Glockner F.O."/>
            <person name="Harder J."/>
        </authorList>
    </citation>
    <scope>NUCLEOTIDE SEQUENCE [LARGE SCALE GENOMIC DNA]</scope>
    <source>
        <strain evidence="2 3">SM1</strain>
    </source>
</reference>
<keyword evidence="3" id="KW-1185">Reference proteome</keyword>
<name>M5RCS8_9BACT</name>
<evidence type="ECO:0000313" key="2">
    <source>
        <dbReference type="EMBL" id="EMI17278.1"/>
    </source>
</evidence>
<sequence>MNVVPDVASSANQSVDERVQERGITLRYVIALVTTILITLGLLVAVAALLTITQFDDRIREQA</sequence>
<accession>M5RCS8</accession>
<feature type="non-terminal residue" evidence="2">
    <location>
        <position position="63"/>
    </location>
</feature>
<dbReference type="Proteomes" id="UP000011991">
    <property type="component" value="Unassembled WGS sequence"/>
</dbReference>
<feature type="transmembrane region" description="Helical" evidence="1">
    <location>
        <begin position="28"/>
        <end position="52"/>
    </location>
</feature>